<reference evidence="1" key="2">
    <citation type="submission" date="2000-03" db="EMBL/GenBank/DDBJ databases">
        <authorList>
            <person name="Lin X."/>
            <person name="Kaul S."/>
            <person name="Shea T.P."/>
            <person name="Fujii C.Y."/>
            <person name="Shen M."/>
            <person name="VanAken S.E."/>
            <person name="Barnstead M.E."/>
            <person name="Mason T.M."/>
            <person name="Bowman C.L."/>
            <person name="Ronning C.M."/>
            <person name="Benito M.-I."/>
            <person name="Carrera A.J."/>
            <person name="Creasy T.H."/>
            <person name="Buell C.R."/>
            <person name="Town C.D."/>
            <person name="Nierman W.C."/>
            <person name="Fraser C.M."/>
            <person name="Venter J.C."/>
        </authorList>
    </citation>
    <scope>NUCLEOTIDE SEQUENCE</scope>
</reference>
<proteinExistence type="predicted"/>
<reference evidence="1" key="3">
    <citation type="submission" date="2002-02" db="EMBL/GenBank/DDBJ databases">
        <authorList>
            <person name="Town C.D."/>
            <person name="Kaul S."/>
        </authorList>
    </citation>
    <scope>NUCLEOTIDE SEQUENCE</scope>
</reference>
<reference key="1">
    <citation type="journal article" date="1999" name="Nature">
        <title>Sequence and analysis of chromosome 2 of the plant Arabidopsis thaliana.</title>
        <authorList>
            <person name="Lin X."/>
            <person name="Kaul S."/>
            <person name="Rounsley S."/>
            <person name="Shea T.P."/>
            <person name="Benito M.I."/>
            <person name="Town C.D."/>
            <person name="Fujii C.Y."/>
            <person name="Mason T."/>
            <person name="Bowman C.L."/>
            <person name="Barnstead M."/>
            <person name="Feldblyum T.V."/>
            <person name="Buell C.R."/>
            <person name="Ketchum K.A."/>
            <person name="Lee J."/>
            <person name="Ronning C.M."/>
            <person name="Koo H.L."/>
            <person name="Moffat K.S."/>
            <person name="Cronin L.A."/>
            <person name="Shen M."/>
            <person name="Pai G."/>
            <person name="Van Aken S."/>
            <person name="Umayam L."/>
            <person name="Tallon L.J."/>
            <person name="Gill J.E."/>
            <person name="Adams M.D."/>
            <person name="Carrera A.J."/>
            <person name="Creasy T.H."/>
            <person name="Goodman H.M."/>
            <person name="Somerville C.R."/>
            <person name="Copenhaver G.P."/>
            <person name="Preuss D."/>
            <person name="Nierman W.C."/>
            <person name="White O."/>
            <person name="Eisen J.A."/>
            <person name="Salzberg S.L."/>
            <person name="Fraser C.M."/>
            <person name="Venter J.C."/>
        </authorList>
    </citation>
    <scope>NUCLEOTIDE SEQUENCE [LARGE SCALE GENOMIC DNA]</scope>
    <source>
        <strain>cv. Columbia</strain>
    </source>
</reference>
<protein>
    <submittedName>
        <fullName evidence="1">Uncharacterized protein At2g10880</fullName>
    </submittedName>
</protein>
<gene>
    <name evidence="1" type="ordered locus">At2g10880</name>
</gene>
<name>Q9SHW7_ARATH</name>
<dbReference type="PIR" id="C84494">
    <property type="entry name" value="C84494"/>
</dbReference>
<dbReference type="EMBL" id="AC007261">
    <property type="protein sequence ID" value="AAD28648.1"/>
    <property type="molecule type" value="Genomic_DNA"/>
</dbReference>
<sequence length="87" mass="10361">MAEYHHHHSLDQSLYHQVEYYNHHPLDQSLYHMVESLIIIHSTSLLDCQLQSLLHSALNQTLEHKQEKKTPAYHSTIHSTTWVEYRS</sequence>
<dbReference type="AlphaFoldDB" id="Q9SHW7"/>
<organism evidence="1">
    <name type="scientific">Arabidopsis thaliana</name>
    <name type="common">Mouse-ear cress</name>
    <dbReference type="NCBI Taxonomy" id="3702"/>
    <lineage>
        <taxon>Eukaryota</taxon>
        <taxon>Viridiplantae</taxon>
        <taxon>Streptophyta</taxon>
        <taxon>Embryophyta</taxon>
        <taxon>Tracheophyta</taxon>
        <taxon>Spermatophyta</taxon>
        <taxon>Magnoliopsida</taxon>
        <taxon>eudicotyledons</taxon>
        <taxon>Gunneridae</taxon>
        <taxon>Pentapetalae</taxon>
        <taxon>rosids</taxon>
        <taxon>malvids</taxon>
        <taxon>Brassicales</taxon>
        <taxon>Brassicaceae</taxon>
        <taxon>Camelineae</taxon>
        <taxon>Arabidopsis</taxon>
    </lineage>
</organism>
<accession>Q9SHW7</accession>
<evidence type="ECO:0000313" key="1">
    <source>
        <dbReference type="EMBL" id="AAD28648.1"/>
    </source>
</evidence>